<dbReference type="Proteomes" id="UP001500359">
    <property type="component" value="Unassembled WGS sequence"/>
</dbReference>
<dbReference type="SUPFAM" id="SSF111352">
    <property type="entry name" value="Ammonium transporter"/>
    <property type="match status" value="1"/>
</dbReference>
<gene>
    <name evidence="2" type="ORF">GCM10009114_13680</name>
</gene>
<comment type="caution">
    <text evidence="2">The sequence shown here is derived from an EMBL/GenBank/DDBJ whole genome shotgun (WGS) entry which is preliminary data.</text>
</comment>
<proteinExistence type="predicted"/>
<organism evidence="2 3">
    <name type="scientific">Aliiglaciecola litoralis</name>
    <dbReference type="NCBI Taxonomy" id="582857"/>
    <lineage>
        <taxon>Bacteria</taxon>
        <taxon>Pseudomonadati</taxon>
        <taxon>Pseudomonadota</taxon>
        <taxon>Gammaproteobacteria</taxon>
        <taxon>Alteromonadales</taxon>
        <taxon>Alteromonadaceae</taxon>
        <taxon>Aliiglaciecola</taxon>
    </lineage>
</organism>
<accession>A0ABN1LFU9</accession>
<feature type="transmembrane region" description="Helical" evidence="1">
    <location>
        <begin position="82"/>
        <end position="101"/>
    </location>
</feature>
<dbReference type="RefSeq" id="WP_343857926.1">
    <property type="nucleotide sequence ID" value="NZ_BAAAFD010000002.1"/>
</dbReference>
<name>A0ABN1LFU9_9ALTE</name>
<keyword evidence="3" id="KW-1185">Reference proteome</keyword>
<evidence type="ECO:0000313" key="3">
    <source>
        <dbReference type="Proteomes" id="UP001500359"/>
    </source>
</evidence>
<sequence length="135" mass="15247">MQRKKHLTFLAETVLGFLPVVSLWIIGIDAGFMAGMEMIAKGSMLGYFIIFGIILGAVGVWGLFQILLKLIFPDAYDDSISFYRFHLMCGSVGFLLCGVFFVVTYPTIALFCPLPLAVAYYLYNKCRKFEQLNYL</sequence>
<keyword evidence="1" id="KW-1133">Transmembrane helix</keyword>
<feature type="transmembrane region" description="Helical" evidence="1">
    <location>
        <begin position="47"/>
        <end position="70"/>
    </location>
</feature>
<evidence type="ECO:0000313" key="2">
    <source>
        <dbReference type="EMBL" id="GAA0855203.1"/>
    </source>
</evidence>
<reference evidence="2 3" key="1">
    <citation type="journal article" date="2019" name="Int. J. Syst. Evol. Microbiol.">
        <title>The Global Catalogue of Microorganisms (GCM) 10K type strain sequencing project: providing services to taxonomists for standard genome sequencing and annotation.</title>
        <authorList>
            <consortium name="The Broad Institute Genomics Platform"/>
            <consortium name="The Broad Institute Genome Sequencing Center for Infectious Disease"/>
            <person name="Wu L."/>
            <person name="Ma J."/>
        </authorList>
    </citation>
    <scope>NUCLEOTIDE SEQUENCE [LARGE SCALE GENOMIC DNA]</scope>
    <source>
        <strain evidence="2 3">JCM 15896</strain>
    </source>
</reference>
<keyword evidence="1" id="KW-0472">Membrane</keyword>
<keyword evidence="1" id="KW-0812">Transmembrane</keyword>
<feature type="transmembrane region" description="Helical" evidence="1">
    <location>
        <begin position="7"/>
        <end position="27"/>
    </location>
</feature>
<evidence type="ECO:0008006" key="4">
    <source>
        <dbReference type="Google" id="ProtNLM"/>
    </source>
</evidence>
<protein>
    <recommendedName>
        <fullName evidence="4">Integral membrane protein</fullName>
    </recommendedName>
</protein>
<dbReference type="EMBL" id="BAAAFD010000002">
    <property type="protein sequence ID" value="GAA0855203.1"/>
    <property type="molecule type" value="Genomic_DNA"/>
</dbReference>
<evidence type="ECO:0000256" key="1">
    <source>
        <dbReference type="SAM" id="Phobius"/>
    </source>
</evidence>
<feature type="transmembrane region" description="Helical" evidence="1">
    <location>
        <begin position="107"/>
        <end position="123"/>
    </location>
</feature>